<evidence type="ECO:0000259" key="1">
    <source>
        <dbReference type="SMART" id="SM00507"/>
    </source>
</evidence>
<dbReference type="GO" id="GO:0003676">
    <property type="term" value="F:nucleic acid binding"/>
    <property type="evidence" value="ECO:0007669"/>
    <property type="project" value="InterPro"/>
</dbReference>
<keyword evidence="3" id="KW-1185">Reference proteome</keyword>
<dbReference type="GO" id="GO:0008270">
    <property type="term" value="F:zinc ion binding"/>
    <property type="evidence" value="ECO:0007669"/>
    <property type="project" value="InterPro"/>
</dbReference>
<evidence type="ECO:0000313" key="2">
    <source>
        <dbReference type="EMBL" id="RAK69098.1"/>
    </source>
</evidence>
<organism evidence="2 3">
    <name type="scientific">Phenylobacterium kunshanense</name>
    <dbReference type="NCBI Taxonomy" id="1445034"/>
    <lineage>
        <taxon>Bacteria</taxon>
        <taxon>Pseudomonadati</taxon>
        <taxon>Pseudomonadota</taxon>
        <taxon>Alphaproteobacteria</taxon>
        <taxon>Caulobacterales</taxon>
        <taxon>Caulobacteraceae</taxon>
        <taxon>Phenylobacterium</taxon>
    </lineage>
</organism>
<dbReference type="CDD" id="cd00085">
    <property type="entry name" value="HNHc"/>
    <property type="match status" value="1"/>
</dbReference>
<dbReference type="AlphaFoldDB" id="A0A328BVK8"/>
<sequence>MSALHKALAAHPLPKKPYNSIKFVRIDGNGVPLYRVGKSERELGAAAALKSAFEQFGGHCFHCKVWMPPQPLSQACTRDHLRPKKDGGKDYLHNLVFACGDCNRAKGGSDLITFRAEVGVEYLKALDAHIVRCLTTLGSIGAD</sequence>
<dbReference type="InterPro" id="IPR002711">
    <property type="entry name" value="HNH"/>
</dbReference>
<dbReference type="InterPro" id="IPR003615">
    <property type="entry name" value="HNH_nuc"/>
</dbReference>
<evidence type="ECO:0000313" key="3">
    <source>
        <dbReference type="Proteomes" id="UP000249524"/>
    </source>
</evidence>
<proteinExistence type="predicted"/>
<dbReference type="SMART" id="SM00507">
    <property type="entry name" value="HNHc"/>
    <property type="match status" value="1"/>
</dbReference>
<dbReference type="Gene3D" id="1.10.30.50">
    <property type="match status" value="1"/>
</dbReference>
<reference evidence="2 3" key="1">
    <citation type="submission" date="2018-05" db="EMBL/GenBank/DDBJ databases">
        <authorList>
            <person name="Lanie J.A."/>
            <person name="Ng W.-L."/>
            <person name="Kazmierczak K.M."/>
            <person name="Andrzejewski T.M."/>
            <person name="Davidsen T.M."/>
            <person name="Wayne K.J."/>
            <person name="Tettelin H."/>
            <person name="Glass J.I."/>
            <person name="Rusch D."/>
            <person name="Podicherti R."/>
            <person name="Tsui H.-C.T."/>
            <person name="Winkler M.E."/>
        </authorList>
    </citation>
    <scope>NUCLEOTIDE SEQUENCE [LARGE SCALE GENOMIC DNA]</scope>
    <source>
        <strain evidence="2 3">BUT-10</strain>
    </source>
</reference>
<name>A0A328BVK8_9CAUL</name>
<dbReference type="Proteomes" id="UP000249524">
    <property type="component" value="Unassembled WGS sequence"/>
</dbReference>
<dbReference type="GO" id="GO:0004519">
    <property type="term" value="F:endonuclease activity"/>
    <property type="evidence" value="ECO:0007669"/>
    <property type="project" value="InterPro"/>
</dbReference>
<feature type="domain" description="HNH nuclease" evidence="1">
    <location>
        <begin position="48"/>
        <end position="104"/>
    </location>
</feature>
<accession>A0A328BVK8</accession>
<gene>
    <name evidence="2" type="ORF">DJ019_03575</name>
</gene>
<dbReference type="EMBL" id="QFYS01000001">
    <property type="protein sequence ID" value="RAK69098.1"/>
    <property type="molecule type" value="Genomic_DNA"/>
</dbReference>
<dbReference type="OrthoDB" id="2873040at2"/>
<dbReference type="Pfam" id="PF01844">
    <property type="entry name" value="HNH"/>
    <property type="match status" value="1"/>
</dbReference>
<comment type="caution">
    <text evidence="2">The sequence shown here is derived from an EMBL/GenBank/DDBJ whole genome shotgun (WGS) entry which is preliminary data.</text>
</comment>
<protein>
    <recommendedName>
        <fullName evidence="1">HNH nuclease domain-containing protein</fullName>
    </recommendedName>
</protein>